<sequence length="349" mass="37988">MTKVRIALACMILSLISPAIAQNHTKYQAGFVSPIGTNGTNSINYINDYSFNLLIGINGGVNKMEIGGLANYNKGKTTGFQLAGVTNITKNISDGCIISGVANLITDDVKGFQLSGVGNINSRNSNGVMISGVANITKENAKGFQLSTANITKNKLNGVQIGAFNYAKVLKGSQIGVFNLVDSLESGTPIGLFSIVKGGYYALEISTNDVIHANLNYKMGVEHFYTLFTVGFDRYKGKDLFKYGTGFGSLLPIGQRYKLSFEATSNQLVYDNDWSELNLLNTLQTNFHFHFTPQCSLFAGPTLNAYITNKKVGEQYGTIDMPHTIYDHTSSKNKLFVWIGFNAGVSFQF</sequence>
<evidence type="ECO:0000256" key="1">
    <source>
        <dbReference type="SAM" id="SignalP"/>
    </source>
</evidence>
<feature type="signal peptide" evidence="1">
    <location>
        <begin position="1"/>
        <end position="21"/>
    </location>
</feature>
<protein>
    <recommendedName>
        <fullName evidence="4">DUF5723 domain-containing protein</fullName>
    </recommendedName>
</protein>
<feature type="chain" id="PRO_5014684667" description="DUF5723 domain-containing protein" evidence="1">
    <location>
        <begin position="22"/>
        <end position="349"/>
    </location>
</feature>
<keyword evidence="1" id="KW-0732">Signal</keyword>
<accession>A0A2N3IGR2</accession>
<dbReference type="Proteomes" id="UP000233618">
    <property type="component" value="Unassembled WGS sequence"/>
</dbReference>
<dbReference type="RefSeq" id="WP_101307926.1">
    <property type="nucleotide sequence ID" value="NZ_MVDE01000001.1"/>
</dbReference>
<evidence type="ECO:0000313" key="3">
    <source>
        <dbReference type="Proteomes" id="UP000233618"/>
    </source>
</evidence>
<evidence type="ECO:0000313" key="2">
    <source>
        <dbReference type="EMBL" id="PKQ69505.1"/>
    </source>
</evidence>
<dbReference type="AlphaFoldDB" id="A0A2N3IGR2"/>
<dbReference type="EMBL" id="MVDE01000001">
    <property type="protein sequence ID" value="PKQ69505.1"/>
    <property type="molecule type" value="Genomic_DNA"/>
</dbReference>
<name>A0A2N3IGR2_9BACT</name>
<reference evidence="2 3" key="1">
    <citation type="journal article" date="2017" name="Front. Microbiol.">
        <title>Labilibaculum manganireducens gen. nov., sp. nov. and Labilibaculum filiforme sp. nov., Novel Bacteroidetes Isolated from Subsurface Sediments of the Baltic Sea.</title>
        <authorList>
            <person name="Vandieken V."/>
            <person name="Marshall I.P."/>
            <person name="Niemann H."/>
            <person name="Engelen B."/>
            <person name="Cypionka H."/>
        </authorList>
    </citation>
    <scope>NUCLEOTIDE SEQUENCE [LARGE SCALE GENOMIC DNA]</scope>
    <source>
        <strain evidence="2 3">59.10-2M</strain>
    </source>
</reference>
<organism evidence="2 3">
    <name type="scientific">Labilibaculum manganireducens</name>
    <dbReference type="NCBI Taxonomy" id="1940525"/>
    <lineage>
        <taxon>Bacteria</taxon>
        <taxon>Pseudomonadati</taxon>
        <taxon>Bacteroidota</taxon>
        <taxon>Bacteroidia</taxon>
        <taxon>Marinilabiliales</taxon>
        <taxon>Marinifilaceae</taxon>
        <taxon>Labilibaculum</taxon>
    </lineage>
</organism>
<keyword evidence="3" id="KW-1185">Reference proteome</keyword>
<gene>
    <name evidence="2" type="ORF">BZG01_00825</name>
</gene>
<evidence type="ECO:0008006" key="4">
    <source>
        <dbReference type="Google" id="ProtNLM"/>
    </source>
</evidence>
<comment type="caution">
    <text evidence="2">The sequence shown here is derived from an EMBL/GenBank/DDBJ whole genome shotgun (WGS) entry which is preliminary data.</text>
</comment>
<proteinExistence type="predicted"/>
<dbReference type="NCBIfam" id="NF047436">
    <property type="entry name" value="LA_2272_repeat"/>
    <property type="match status" value="2"/>
</dbReference>
<dbReference type="InterPro" id="IPR058093">
    <property type="entry name" value="LA_2272-like"/>
</dbReference>